<dbReference type="Pfam" id="PF01694">
    <property type="entry name" value="Rhomboid"/>
    <property type="match status" value="1"/>
</dbReference>
<keyword evidence="4 5" id="KW-0472">Membrane</keyword>
<reference evidence="7 8" key="1">
    <citation type="submission" date="2019-03" db="EMBL/GenBank/DDBJ databases">
        <title>Three New Species of Nocardioides, Nocardioides euryhalodurans sp. nov., Nocardioides seonyuensis sp. nov. and Nocardioides eburneoflavus sp. nov. Iolated from Soil.</title>
        <authorList>
            <person name="Roh S.G."/>
            <person name="Lee C."/>
            <person name="Kim M.-K."/>
            <person name="Kim S.B."/>
        </authorList>
    </citation>
    <scope>NUCLEOTIDE SEQUENCE [LARGE SCALE GENOMIC DNA]</scope>
    <source>
        <strain evidence="7 8">MMS17-SY207-3</strain>
    </source>
</reference>
<organism evidence="7 8">
    <name type="scientific">Nocardioides seonyuensis</name>
    <dbReference type="NCBI Taxonomy" id="2518371"/>
    <lineage>
        <taxon>Bacteria</taxon>
        <taxon>Bacillati</taxon>
        <taxon>Actinomycetota</taxon>
        <taxon>Actinomycetes</taxon>
        <taxon>Propionibacteriales</taxon>
        <taxon>Nocardioidaceae</taxon>
        <taxon>Nocardioides</taxon>
    </lineage>
</organism>
<keyword evidence="3 5" id="KW-1133">Transmembrane helix</keyword>
<evidence type="ECO:0000256" key="2">
    <source>
        <dbReference type="ARBA" id="ARBA00022692"/>
    </source>
</evidence>
<evidence type="ECO:0000256" key="3">
    <source>
        <dbReference type="ARBA" id="ARBA00022989"/>
    </source>
</evidence>
<dbReference type="InterPro" id="IPR022764">
    <property type="entry name" value="Peptidase_S54_rhomboid_dom"/>
</dbReference>
<keyword evidence="2 5" id="KW-0812">Transmembrane</keyword>
<keyword evidence="8" id="KW-1185">Reference proteome</keyword>
<dbReference type="SUPFAM" id="SSF144091">
    <property type="entry name" value="Rhomboid-like"/>
    <property type="match status" value="1"/>
</dbReference>
<feature type="transmembrane region" description="Helical" evidence="5">
    <location>
        <begin position="143"/>
        <end position="161"/>
    </location>
</feature>
<proteinExistence type="predicted"/>
<feature type="transmembrane region" description="Helical" evidence="5">
    <location>
        <begin position="167"/>
        <end position="186"/>
    </location>
</feature>
<feature type="transmembrane region" description="Helical" evidence="5">
    <location>
        <begin position="76"/>
        <end position="109"/>
    </location>
</feature>
<keyword evidence="7" id="KW-0378">Hydrolase</keyword>
<dbReference type="InterPro" id="IPR035952">
    <property type="entry name" value="Rhomboid-like_sf"/>
</dbReference>
<dbReference type="AlphaFoldDB" id="A0A4P7IEP5"/>
<accession>A0A4P7IEP5</accession>
<dbReference type="EMBL" id="CP038436">
    <property type="protein sequence ID" value="QBX55033.1"/>
    <property type="molecule type" value="Genomic_DNA"/>
</dbReference>
<dbReference type="KEGG" id="nsn:EXE58_05905"/>
<dbReference type="OrthoDB" id="465874at2"/>
<protein>
    <submittedName>
        <fullName evidence="7">Rhomboid family intramembrane serine protease</fullName>
    </submittedName>
</protein>
<evidence type="ECO:0000313" key="8">
    <source>
        <dbReference type="Proteomes" id="UP000294853"/>
    </source>
</evidence>
<sequence length="205" mass="21501">MHVDQTTQLRSWQQAGLLAGGFVVLLWVLEIVDVVSGNQLDEYGVRPRTDEGLVGVVLAPVLHFGWDHLVGNTVPVLVLGFLALVSGLARGLLATAVIWVVAGLGVWLFAGDGSIHLGASSLIFGWIAYLVVRGFLTGHPMEILVGVAVFLLYGSTLLGVLPGQPGISWQGHLFGALGGLLAARLLSVARGSQRRATAAGWTHGG</sequence>
<dbReference type="GO" id="GO:0016020">
    <property type="term" value="C:membrane"/>
    <property type="evidence" value="ECO:0007669"/>
    <property type="project" value="UniProtKB-SubCell"/>
</dbReference>
<dbReference type="Gene3D" id="1.20.1540.10">
    <property type="entry name" value="Rhomboid-like"/>
    <property type="match status" value="1"/>
</dbReference>
<feature type="domain" description="Peptidase S54 rhomboid" evidence="6">
    <location>
        <begin position="54"/>
        <end position="187"/>
    </location>
</feature>
<evidence type="ECO:0000259" key="6">
    <source>
        <dbReference type="Pfam" id="PF01694"/>
    </source>
</evidence>
<keyword evidence="7" id="KW-0645">Protease</keyword>
<dbReference type="Proteomes" id="UP000294853">
    <property type="component" value="Chromosome"/>
</dbReference>
<evidence type="ECO:0000256" key="5">
    <source>
        <dbReference type="SAM" id="Phobius"/>
    </source>
</evidence>
<dbReference type="GO" id="GO:0004252">
    <property type="term" value="F:serine-type endopeptidase activity"/>
    <property type="evidence" value="ECO:0007669"/>
    <property type="project" value="InterPro"/>
</dbReference>
<gene>
    <name evidence="7" type="ORF">EXE58_05905</name>
</gene>
<dbReference type="GO" id="GO:0006508">
    <property type="term" value="P:proteolysis"/>
    <property type="evidence" value="ECO:0007669"/>
    <property type="project" value="UniProtKB-KW"/>
</dbReference>
<evidence type="ECO:0000256" key="4">
    <source>
        <dbReference type="ARBA" id="ARBA00023136"/>
    </source>
</evidence>
<evidence type="ECO:0000313" key="7">
    <source>
        <dbReference type="EMBL" id="QBX55033.1"/>
    </source>
</evidence>
<evidence type="ECO:0000256" key="1">
    <source>
        <dbReference type="ARBA" id="ARBA00004141"/>
    </source>
</evidence>
<name>A0A4P7IEP5_9ACTN</name>
<feature type="transmembrane region" description="Helical" evidence="5">
    <location>
        <begin position="12"/>
        <end position="32"/>
    </location>
</feature>
<feature type="transmembrane region" description="Helical" evidence="5">
    <location>
        <begin position="115"/>
        <end position="136"/>
    </location>
</feature>
<comment type="subcellular location">
    <subcellularLocation>
        <location evidence="1">Membrane</location>
        <topology evidence="1">Multi-pass membrane protein</topology>
    </subcellularLocation>
</comment>